<organism evidence="2 3">
    <name type="scientific">Imshaugia aleurites</name>
    <dbReference type="NCBI Taxonomy" id="172621"/>
    <lineage>
        <taxon>Eukaryota</taxon>
        <taxon>Fungi</taxon>
        <taxon>Dikarya</taxon>
        <taxon>Ascomycota</taxon>
        <taxon>Pezizomycotina</taxon>
        <taxon>Lecanoromycetes</taxon>
        <taxon>OSLEUM clade</taxon>
        <taxon>Lecanoromycetidae</taxon>
        <taxon>Lecanorales</taxon>
        <taxon>Lecanorineae</taxon>
        <taxon>Parmeliaceae</taxon>
        <taxon>Imshaugia</taxon>
    </lineage>
</organism>
<dbReference type="Proteomes" id="UP000664534">
    <property type="component" value="Unassembled WGS sequence"/>
</dbReference>
<accession>A0A8H3G0U9</accession>
<feature type="compositionally biased region" description="Basic and acidic residues" evidence="1">
    <location>
        <begin position="113"/>
        <end position="124"/>
    </location>
</feature>
<feature type="compositionally biased region" description="Basic and acidic residues" evidence="1">
    <location>
        <begin position="350"/>
        <end position="372"/>
    </location>
</feature>
<evidence type="ECO:0000313" key="3">
    <source>
        <dbReference type="Proteomes" id="UP000664534"/>
    </source>
</evidence>
<evidence type="ECO:0000313" key="2">
    <source>
        <dbReference type="EMBL" id="CAF9934593.1"/>
    </source>
</evidence>
<reference evidence="2" key="1">
    <citation type="submission" date="2021-03" db="EMBL/GenBank/DDBJ databases">
        <authorList>
            <person name="Tagirdzhanova G."/>
        </authorList>
    </citation>
    <scope>NUCLEOTIDE SEQUENCE</scope>
</reference>
<feature type="compositionally biased region" description="Polar residues" evidence="1">
    <location>
        <begin position="180"/>
        <end position="193"/>
    </location>
</feature>
<dbReference type="AlphaFoldDB" id="A0A8H3G0U9"/>
<feature type="region of interest" description="Disordered" evidence="1">
    <location>
        <begin position="350"/>
        <end position="374"/>
    </location>
</feature>
<feature type="region of interest" description="Disordered" evidence="1">
    <location>
        <begin position="405"/>
        <end position="425"/>
    </location>
</feature>
<name>A0A8H3G0U9_9LECA</name>
<feature type="region of interest" description="Disordered" evidence="1">
    <location>
        <begin position="79"/>
        <end position="124"/>
    </location>
</feature>
<sequence length="451" mass="49577">MAARASLDKGKWRAHDYGNNQAAVATQARVVDQRTESEEESLAAQRQLIEKYTDMLGNIITGSGKPLIRVFHLQADIGTAPSPSDHARNPVSGPQPRLGQAAGRARRASPAKTDGRNDGEVKKKKLWDQEVKDLDMELDLFRDGPNRSTLPLQRKLLYSFDYQEALSLQAELLGSLLDTPASSGRRSPTTRQAEPSGPVDQPPKATAKASAAATADLFSATAAGLATARPTAGSPSTQSRRTQLSQYVPRIATAAAGSNSDKLAKTLASSRAERQGSAPPTDAEHRAVRALYREEIFRGRSASPAVDSAGNTKRENEIEEWGRVWETAKRDHEIWVQDYRRFDDQDKQEALAKERANNSATQKRDSTERDSKMTATTEGVWGFYEGTEEVFAKPECEYYPIPKTKKKRQSADAQTGAVGAGGVPLDTNTLETKIIHYKLDLEEWKENDKKV</sequence>
<comment type="caution">
    <text evidence="2">The sequence shown here is derived from an EMBL/GenBank/DDBJ whole genome shotgun (WGS) entry which is preliminary data.</text>
</comment>
<gene>
    <name evidence="2" type="ORF">IMSHALPRED_009773</name>
</gene>
<feature type="region of interest" description="Disordered" evidence="1">
    <location>
        <begin position="178"/>
        <end position="212"/>
    </location>
</feature>
<keyword evidence="3" id="KW-1185">Reference proteome</keyword>
<dbReference type="EMBL" id="CAJPDT010000077">
    <property type="protein sequence ID" value="CAF9934593.1"/>
    <property type="molecule type" value="Genomic_DNA"/>
</dbReference>
<protein>
    <submittedName>
        <fullName evidence="2">Uncharacterized protein</fullName>
    </submittedName>
</protein>
<evidence type="ECO:0000256" key="1">
    <source>
        <dbReference type="SAM" id="MobiDB-lite"/>
    </source>
</evidence>
<proteinExistence type="predicted"/>